<dbReference type="InterPro" id="IPR017972">
    <property type="entry name" value="Cyt_P450_CS"/>
</dbReference>
<dbReference type="Gene3D" id="1.10.630.10">
    <property type="entry name" value="Cytochrome P450"/>
    <property type="match status" value="1"/>
</dbReference>
<gene>
    <name evidence="6" type="ORF">HDK90DRAFT_524499</name>
</gene>
<keyword evidence="5" id="KW-0503">Monooxygenase</keyword>
<dbReference type="SUPFAM" id="SSF48264">
    <property type="entry name" value="Cytochrome P450"/>
    <property type="match status" value="1"/>
</dbReference>
<keyword evidence="5" id="KW-0349">Heme</keyword>
<dbReference type="InterPro" id="IPR002401">
    <property type="entry name" value="Cyt_P450_E_grp-I"/>
</dbReference>
<keyword evidence="4 5" id="KW-0408">Iron</keyword>
<dbReference type="Pfam" id="PF00067">
    <property type="entry name" value="p450"/>
    <property type="match status" value="1"/>
</dbReference>
<evidence type="ECO:0000256" key="2">
    <source>
        <dbReference type="ARBA" id="ARBA00010617"/>
    </source>
</evidence>
<evidence type="ECO:0000256" key="5">
    <source>
        <dbReference type="RuleBase" id="RU000461"/>
    </source>
</evidence>
<dbReference type="InterPro" id="IPR001128">
    <property type="entry name" value="Cyt_P450"/>
</dbReference>
<evidence type="ECO:0000256" key="1">
    <source>
        <dbReference type="ARBA" id="ARBA00001971"/>
    </source>
</evidence>
<evidence type="ECO:0000313" key="6">
    <source>
        <dbReference type="EMBL" id="KAK8238397.1"/>
    </source>
</evidence>
<keyword evidence="5" id="KW-0560">Oxidoreductase</keyword>
<organism evidence="6 7">
    <name type="scientific">Phyllosticta capitalensis</name>
    <dbReference type="NCBI Taxonomy" id="121624"/>
    <lineage>
        <taxon>Eukaryota</taxon>
        <taxon>Fungi</taxon>
        <taxon>Dikarya</taxon>
        <taxon>Ascomycota</taxon>
        <taxon>Pezizomycotina</taxon>
        <taxon>Dothideomycetes</taxon>
        <taxon>Dothideomycetes incertae sedis</taxon>
        <taxon>Botryosphaeriales</taxon>
        <taxon>Phyllostictaceae</taxon>
        <taxon>Phyllosticta</taxon>
    </lineage>
</organism>
<proteinExistence type="inferred from homology"/>
<comment type="caution">
    <text evidence="6">The sequence shown here is derived from an EMBL/GenBank/DDBJ whole genome shotgun (WGS) entry which is preliminary data.</text>
</comment>
<keyword evidence="3 5" id="KW-0479">Metal-binding</keyword>
<evidence type="ECO:0000313" key="7">
    <source>
        <dbReference type="Proteomes" id="UP001492380"/>
    </source>
</evidence>
<reference evidence="6 7" key="1">
    <citation type="submission" date="2024-04" db="EMBL/GenBank/DDBJ databases">
        <title>Phyllosticta paracitricarpa is synonymous to the EU quarantine fungus P. citricarpa based on phylogenomic analyses.</title>
        <authorList>
            <consortium name="Lawrence Berkeley National Laboratory"/>
            <person name="Van Ingen-Buijs V.A."/>
            <person name="Van Westerhoven A.C."/>
            <person name="Haridas S."/>
            <person name="Skiadas P."/>
            <person name="Martin F."/>
            <person name="Groenewald J.Z."/>
            <person name="Crous P.W."/>
            <person name="Seidl M.F."/>
        </authorList>
    </citation>
    <scope>NUCLEOTIDE SEQUENCE [LARGE SCALE GENOMIC DNA]</scope>
    <source>
        <strain evidence="6 7">CBS 123374</strain>
    </source>
</reference>
<accession>A0ABR1YTU4</accession>
<dbReference type="Proteomes" id="UP001492380">
    <property type="component" value="Unassembled WGS sequence"/>
</dbReference>
<evidence type="ECO:0000256" key="3">
    <source>
        <dbReference type="ARBA" id="ARBA00022723"/>
    </source>
</evidence>
<dbReference type="PRINTS" id="PR00385">
    <property type="entry name" value="P450"/>
</dbReference>
<name>A0ABR1YTU4_9PEZI</name>
<comment type="similarity">
    <text evidence="2 5">Belongs to the cytochrome P450 family.</text>
</comment>
<comment type="cofactor">
    <cofactor evidence="1">
        <name>heme</name>
        <dbReference type="ChEBI" id="CHEBI:30413"/>
    </cofactor>
</comment>
<evidence type="ECO:0000256" key="4">
    <source>
        <dbReference type="ARBA" id="ARBA00023004"/>
    </source>
</evidence>
<dbReference type="PANTHER" id="PTHR24305:SF166">
    <property type="entry name" value="CYTOCHROME P450 12A4, MITOCHONDRIAL-RELATED"/>
    <property type="match status" value="1"/>
</dbReference>
<dbReference type="InterPro" id="IPR036396">
    <property type="entry name" value="Cyt_P450_sf"/>
</dbReference>
<protein>
    <submittedName>
        <fullName evidence="6">Cytochrome P450</fullName>
    </submittedName>
</protein>
<dbReference type="PRINTS" id="PR00463">
    <property type="entry name" value="EP450I"/>
</dbReference>
<dbReference type="PROSITE" id="PS00086">
    <property type="entry name" value="CYTOCHROME_P450"/>
    <property type="match status" value="1"/>
</dbReference>
<dbReference type="EMBL" id="JBBWRZ010000004">
    <property type="protein sequence ID" value="KAK8238397.1"/>
    <property type="molecule type" value="Genomic_DNA"/>
</dbReference>
<sequence>MLYAVITIILVHVFWNVVGLVKNIRKARSIGVPVVWTPVRPDNPLWVVTSNFLIPFIRRLPFGGWADYSTVSWYWSDRQNGCEIHRKYGKVFAHAMPGQLAIHTSDPAMIHQVVNDRRHFQKYLGAVRMLDIYGPSLVSINGDDWLRHRRITTRSFGESVHRIVWQEAMRQSEEMIDMWSREERGFRSTFKDSTALTLHVLARAAFGFQYDFRDSSEEILPKNHVRGYRECLSKVFQMYNIVYLNIVPDLVFRFRWTPWQLRDLKVCSLELNKYLVESVEACKKSGGPDSDKNLNFLESLVRENQVTDSKSGGLSDQELYGNLFTWTLGGHETTAHTLGFAIFLLAAFPTVQDWLFEELDGVPLTYESFPRMKRCLAVMLESLRLFPSVATAPRTSGALPTTLQTMEGKDVIVPPHTNVNFNIPALQILPEVWGPDPLMWRPARWLETDHGQLRTPVDGSFEPWSDGPRSCPGKKFAQVEFVAVIAQIFSRYRIEPVAEGDERAEDARKRVWKAAHKVHAGLTLRIENPEKVAFRMIERGASSG</sequence>
<keyword evidence="7" id="KW-1185">Reference proteome</keyword>
<dbReference type="InterPro" id="IPR050121">
    <property type="entry name" value="Cytochrome_P450_monoxygenase"/>
</dbReference>
<dbReference type="PANTHER" id="PTHR24305">
    <property type="entry name" value="CYTOCHROME P450"/>
    <property type="match status" value="1"/>
</dbReference>
<dbReference type="CDD" id="cd11070">
    <property type="entry name" value="CYP56-like"/>
    <property type="match status" value="1"/>
</dbReference>